<organism evidence="1 2">
    <name type="scientific">Kangiella japonica</name>
    <dbReference type="NCBI Taxonomy" id="647384"/>
    <lineage>
        <taxon>Bacteria</taxon>
        <taxon>Pseudomonadati</taxon>
        <taxon>Pseudomonadota</taxon>
        <taxon>Gammaproteobacteria</taxon>
        <taxon>Kangiellales</taxon>
        <taxon>Kangiellaceae</taxon>
        <taxon>Kangiella</taxon>
    </lineage>
</organism>
<sequence length="71" mass="7897">MAIALPNPFAQYKVHVSFRWKAINCVHVRVTAVSESVTLAELLMSLEMDYLSNSKAYSVPVGTESSYCNVE</sequence>
<reference evidence="1 2" key="1">
    <citation type="journal article" date="2019" name="Int. J. Syst. Evol. Microbiol.">
        <title>The Global Catalogue of Microorganisms (GCM) 10K type strain sequencing project: providing services to taxonomists for standard genome sequencing and annotation.</title>
        <authorList>
            <consortium name="The Broad Institute Genomics Platform"/>
            <consortium name="The Broad Institute Genome Sequencing Center for Infectious Disease"/>
            <person name="Wu L."/>
            <person name="Ma J."/>
        </authorList>
    </citation>
    <scope>NUCLEOTIDE SEQUENCE [LARGE SCALE GENOMIC DNA]</scope>
    <source>
        <strain evidence="1 2">JCM 16211</strain>
    </source>
</reference>
<gene>
    <name evidence="1" type="ORF">GCM10009123_09500</name>
</gene>
<dbReference type="Proteomes" id="UP001501221">
    <property type="component" value="Unassembled WGS sequence"/>
</dbReference>
<evidence type="ECO:0000313" key="1">
    <source>
        <dbReference type="EMBL" id="GAA0204299.1"/>
    </source>
</evidence>
<dbReference type="EMBL" id="BAAAFM010000003">
    <property type="protein sequence ID" value="GAA0204299.1"/>
    <property type="molecule type" value="Genomic_DNA"/>
</dbReference>
<comment type="caution">
    <text evidence="1">The sequence shown here is derived from an EMBL/GenBank/DDBJ whole genome shotgun (WGS) entry which is preliminary data.</text>
</comment>
<name>A0ABN0SWX1_9GAMM</name>
<protein>
    <submittedName>
        <fullName evidence="1">Uncharacterized protein</fullName>
    </submittedName>
</protein>
<evidence type="ECO:0000313" key="2">
    <source>
        <dbReference type="Proteomes" id="UP001501221"/>
    </source>
</evidence>
<accession>A0ABN0SWX1</accession>
<keyword evidence="2" id="KW-1185">Reference proteome</keyword>
<proteinExistence type="predicted"/>